<keyword evidence="2" id="KW-1185">Reference proteome</keyword>
<dbReference type="AlphaFoldDB" id="A0A168N7G0"/>
<sequence>MGDVKLWWSRHCRHRVRRYRRHRRSLSIVKKKRKDAKRRMLVMVGKSRYLVVRRRKISIAKGCVRLRKMCRLRGEI</sequence>
<reference evidence="1" key="1">
    <citation type="submission" date="2016-04" db="EMBL/GenBank/DDBJ databases">
        <authorList>
            <person name="Evans L.H."/>
            <person name="Alamgir A."/>
            <person name="Owens N."/>
            <person name="Weber N.D."/>
            <person name="Virtaneva K."/>
            <person name="Barbian K."/>
            <person name="Babar A."/>
            <person name="Rosenke K."/>
        </authorList>
    </citation>
    <scope>NUCLEOTIDE SEQUENCE [LARGE SCALE GENOMIC DNA]</scope>
    <source>
        <strain evidence="1">CBS 101.48</strain>
    </source>
</reference>
<dbReference type="Proteomes" id="UP000078561">
    <property type="component" value="Unassembled WGS sequence"/>
</dbReference>
<proteinExistence type="predicted"/>
<accession>A0A168N7G0</accession>
<protein>
    <submittedName>
        <fullName evidence="1">Uncharacterized protein</fullName>
    </submittedName>
</protein>
<dbReference type="InParanoid" id="A0A168N7G0"/>
<name>A0A168N7G0_ABSGL</name>
<evidence type="ECO:0000313" key="1">
    <source>
        <dbReference type="EMBL" id="SAL99969.1"/>
    </source>
</evidence>
<dbReference type="EMBL" id="LT553043">
    <property type="protein sequence ID" value="SAL99969.1"/>
    <property type="molecule type" value="Genomic_DNA"/>
</dbReference>
<evidence type="ECO:0000313" key="2">
    <source>
        <dbReference type="Proteomes" id="UP000078561"/>
    </source>
</evidence>
<gene>
    <name evidence="1" type="primary">ABSGL_05625.1 scaffold 7188</name>
</gene>
<organism evidence="1">
    <name type="scientific">Absidia glauca</name>
    <name type="common">Pin mould</name>
    <dbReference type="NCBI Taxonomy" id="4829"/>
    <lineage>
        <taxon>Eukaryota</taxon>
        <taxon>Fungi</taxon>
        <taxon>Fungi incertae sedis</taxon>
        <taxon>Mucoromycota</taxon>
        <taxon>Mucoromycotina</taxon>
        <taxon>Mucoromycetes</taxon>
        <taxon>Mucorales</taxon>
        <taxon>Cunninghamellaceae</taxon>
        <taxon>Absidia</taxon>
    </lineage>
</organism>